<dbReference type="Gene3D" id="1.10.1370.40">
    <property type="match status" value="1"/>
</dbReference>
<evidence type="ECO:0000259" key="8">
    <source>
        <dbReference type="Pfam" id="PF01432"/>
    </source>
</evidence>
<evidence type="ECO:0000256" key="4">
    <source>
        <dbReference type="ARBA" id="ARBA00022833"/>
    </source>
</evidence>
<dbReference type="GO" id="GO:0004222">
    <property type="term" value="F:metalloendopeptidase activity"/>
    <property type="evidence" value="ECO:0007669"/>
    <property type="project" value="InterPro"/>
</dbReference>
<evidence type="ECO:0000256" key="3">
    <source>
        <dbReference type="ARBA" id="ARBA00022801"/>
    </source>
</evidence>
<proteinExistence type="inferred from homology"/>
<comment type="cofactor">
    <cofactor evidence="6">
        <name>Zn(2+)</name>
        <dbReference type="ChEBI" id="CHEBI:29105"/>
    </cofactor>
    <text evidence="6">Binds 1 zinc ion.</text>
</comment>
<feature type="region of interest" description="Disordered" evidence="7">
    <location>
        <begin position="102"/>
        <end position="123"/>
    </location>
</feature>
<keyword evidence="3 6" id="KW-0378">Hydrolase</keyword>
<dbReference type="GO" id="GO:0006508">
    <property type="term" value="P:proteolysis"/>
    <property type="evidence" value="ECO:0007669"/>
    <property type="project" value="UniProtKB-KW"/>
</dbReference>
<feature type="domain" description="Peptidase M3A/M3B catalytic" evidence="8">
    <location>
        <begin position="362"/>
        <end position="423"/>
    </location>
</feature>
<evidence type="ECO:0000313" key="9">
    <source>
        <dbReference type="EMBL" id="CEM54626.1"/>
    </source>
</evidence>
<dbReference type="AlphaFoldDB" id="A0A0G4IBT7"/>
<keyword evidence="5 6" id="KW-0482">Metalloprotease</keyword>
<evidence type="ECO:0000256" key="6">
    <source>
        <dbReference type="RuleBase" id="RU003435"/>
    </source>
</evidence>
<gene>
    <name evidence="9" type="ORF">Cvel_12919</name>
</gene>
<dbReference type="EMBL" id="CDMZ01005802">
    <property type="protein sequence ID" value="CEM54626.1"/>
    <property type="molecule type" value="Genomic_DNA"/>
</dbReference>
<name>A0A0G4IBT7_9ALVE</name>
<evidence type="ECO:0000256" key="1">
    <source>
        <dbReference type="ARBA" id="ARBA00022670"/>
    </source>
</evidence>
<feature type="compositionally biased region" description="Polar residues" evidence="7">
    <location>
        <begin position="105"/>
        <end position="122"/>
    </location>
</feature>
<keyword evidence="2 6" id="KW-0479">Metal-binding</keyword>
<evidence type="ECO:0000256" key="2">
    <source>
        <dbReference type="ARBA" id="ARBA00022723"/>
    </source>
</evidence>
<dbReference type="GO" id="GO:0046872">
    <property type="term" value="F:metal ion binding"/>
    <property type="evidence" value="ECO:0007669"/>
    <property type="project" value="UniProtKB-UniRule"/>
</dbReference>
<organism evidence="9">
    <name type="scientific">Chromera velia CCMP2878</name>
    <dbReference type="NCBI Taxonomy" id="1169474"/>
    <lineage>
        <taxon>Eukaryota</taxon>
        <taxon>Sar</taxon>
        <taxon>Alveolata</taxon>
        <taxon>Colpodellida</taxon>
        <taxon>Chromeraceae</taxon>
        <taxon>Chromera</taxon>
    </lineage>
</organism>
<evidence type="ECO:0000256" key="5">
    <source>
        <dbReference type="ARBA" id="ARBA00023049"/>
    </source>
</evidence>
<reference evidence="9" key="1">
    <citation type="submission" date="2014-11" db="EMBL/GenBank/DDBJ databases">
        <authorList>
            <person name="Otto D Thomas"/>
            <person name="Naeem Raeece"/>
        </authorList>
    </citation>
    <scope>NUCLEOTIDE SEQUENCE</scope>
</reference>
<feature type="region of interest" description="Disordered" evidence="7">
    <location>
        <begin position="199"/>
        <end position="221"/>
    </location>
</feature>
<keyword evidence="4 6" id="KW-0862">Zinc</keyword>
<protein>
    <recommendedName>
        <fullName evidence="8">Peptidase M3A/M3B catalytic domain-containing protein</fullName>
    </recommendedName>
</protein>
<sequence length="470" mass="50774">MLGTETAETASGLQAQKELNAALQLRLKVPIRSSLGKPSVTLSVNALELEFFAAQLPLPGQRRDLFSAFFCSLDDALGEGGGIERRCLEILKMQAKLRRHGTGEMAQTSVADSATAHSSLSSGKDLDMLPPAAVVVSEMRQSLADAVRRRERESGAGDLSDSLAVLSGPADCLHFMKNCAVSDLGEYLEGGMGLEELGSTVEAGKRGRNREGNDEGMEGDEANIGNFKVKGDVSAFAEFFCFRTCVKRAVEVLGSFLGVSTVQWAEGKRRSSCTVVSSDGRRRGMLEFRLLEGCQTAGRRATGGGGDAQTFPLSSRHVVVALGLPSPFLHSQRESMTEKSAKPNSSSFLSLDGVLRAHEEVFLPPETVRVLCHEIGHALHMLMSEETHPLDAPYRPLERMEIPAMIMEELASCSDVMRRIGVHWSDRGSPDSRTLSAGRRSVAETLLGQIPNYSVCLAVARILQDFSPGF</sequence>
<evidence type="ECO:0000256" key="7">
    <source>
        <dbReference type="SAM" id="MobiDB-lite"/>
    </source>
</evidence>
<dbReference type="VEuPathDB" id="CryptoDB:Cvel_12919"/>
<accession>A0A0G4IBT7</accession>
<dbReference type="Pfam" id="PF01432">
    <property type="entry name" value="Peptidase_M3"/>
    <property type="match status" value="1"/>
</dbReference>
<comment type="similarity">
    <text evidence="6">Belongs to the peptidase M3 family.</text>
</comment>
<keyword evidence="1 6" id="KW-0645">Protease</keyword>
<dbReference type="SUPFAM" id="SSF55486">
    <property type="entry name" value="Metalloproteases ('zincins'), catalytic domain"/>
    <property type="match status" value="1"/>
</dbReference>
<feature type="compositionally biased region" description="Basic and acidic residues" evidence="7">
    <location>
        <begin position="203"/>
        <end position="213"/>
    </location>
</feature>
<dbReference type="InterPro" id="IPR001567">
    <property type="entry name" value="Pept_M3A_M3B_dom"/>
</dbReference>